<reference evidence="5 6" key="1">
    <citation type="journal article" date="2016" name="Nat. Biotechnol.">
        <title>Measurement of bacterial replication rates in microbial communities.</title>
        <authorList>
            <person name="Brown C.T."/>
            <person name="Olm M.R."/>
            <person name="Thomas B.C."/>
            <person name="Banfield J.F."/>
        </authorList>
    </citation>
    <scope>NUCLEOTIDE SEQUENCE [LARGE SCALE GENOMIC DNA]</scope>
    <source>
        <strain evidence="5">46_33</strain>
    </source>
</reference>
<proteinExistence type="predicted"/>
<keyword evidence="2" id="KW-0408">Iron</keyword>
<name>A0A1Q6R3B2_9FIRM</name>
<evidence type="ECO:0000256" key="1">
    <source>
        <dbReference type="ARBA" id="ARBA00022723"/>
    </source>
</evidence>
<comment type="caution">
    <text evidence="5">The sequence shown here is derived from an EMBL/GenBank/DDBJ whole genome shotgun (WGS) entry which is preliminary data.</text>
</comment>
<dbReference type="STRING" id="626940.BHW43_08450"/>
<accession>A0A1Q6R3B2</accession>
<keyword evidence="1" id="KW-0479">Metal-binding</keyword>
<gene>
    <name evidence="5" type="ORF">BHW43_08450</name>
</gene>
<evidence type="ECO:0000256" key="3">
    <source>
        <dbReference type="ARBA" id="ARBA00023014"/>
    </source>
</evidence>
<organism evidence="5 6">
    <name type="scientific">Phascolarctobacterium succinatutens</name>
    <dbReference type="NCBI Taxonomy" id="626940"/>
    <lineage>
        <taxon>Bacteria</taxon>
        <taxon>Bacillati</taxon>
        <taxon>Bacillota</taxon>
        <taxon>Negativicutes</taxon>
        <taxon>Acidaminococcales</taxon>
        <taxon>Acidaminococcaceae</taxon>
        <taxon>Phascolarctobacterium</taxon>
    </lineage>
</organism>
<dbReference type="RefSeq" id="WP_303680213.1">
    <property type="nucleotide sequence ID" value="NZ_MNTG01000039.1"/>
</dbReference>
<dbReference type="EMBL" id="MNTG01000039">
    <property type="protein sequence ID" value="OLA36806.1"/>
    <property type="molecule type" value="Genomic_DNA"/>
</dbReference>
<evidence type="ECO:0000313" key="5">
    <source>
        <dbReference type="EMBL" id="OLA36806.1"/>
    </source>
</evidence>
<dbReference type="PROSITE" id="PS51379">
    <property type="entry name" value="4FE4S_FER_2"/>
    <property type="match status" value="2"/>
</dbReference>
<dbReference type="GO" id="GO:0051536">
    <property type="term" value="F:iron-sulfur cluster binding"/>
    <property type="evidence" value="ECO:0007669"/>
    <property type="project" value="UniProtKB-KW"/>
</dbReference>
<keyword evidence="3" id="KW-0411">Iron-sulfur</keyword>
<feature type="domain" description="4Fe-4S ferredoxin-type" evidence="4">
    <location>
        <begin position="309"/>
        <end position="342"/>
    </location>
</feature>
<evidence type="ECO:0000259" key="4">
    <source>
        <dbReference type="PROSITE" id="PS51379"/>
    </source>
</evidence>
<dbReference type="PANTHER" id="PTHR40447:SF1">
    <property type="entry name" value="ANAEROBIC SULFITE REDUCTASE SUBUNIT A"/>
    <property type="match status" value="1"/>
</dbReference>
<dbReference type="SUPFAM" id="SSF46548">
    <property type="entry name" value="alpha-helical ferredoxin"/>
    <property type="match status" value="1"/>
</dbReference>
<dbReference type="InterPro" id="IPR017900">
    <property type="entry name" value="4Fe4S_Fe_S_CS"/>
</dbReference>
<evidence type="ECO:0000256" key="2">
    <source>
        <dbReference type="ARBA" id="ARBA00023004"/>
    </source>
</evidence>
<evidence type="ECO:0000313" key="6">
    <source>
        <dbReference type="Proteomes" id="UP000186777"/>
    </source>
</evidence>
<dbReference type="PROSITE" id="PS00198">
    <property type="entry name" value="4FE4S_FER_1"/>
    <property type="match status" value="1"/>
</dbReference>
<dbReference type="Proteomes" id="UP000186777">
    <property type="component" value="Unassembled WGS sequence"/>
</dbReference>
<dbReference type="InterPro" id="IPR017896">
    <property type="entry name" value="4Fe4S_Fe-S-bd"/>
</dbReference>
<feature type="domain" description="4Fe-4S ferredoxin-type" evidence="4">
    <location>
        <begin position="231"/>
        <end position="262"/>
    </location>
</feature>
<dbReference type="AlphaFoldDB" id="A0A1Q6R3B2"/>
<dbReference type="PANTHER" id="PTHR40447">
    <property type="entry name" value="ANAEROBIC SULFITE REDUCTASE SUBUNIT A"/>
    <property type="match status" value="1"/>
</dbReference>
<sequence length="352" mass="39583">MYKIAKDNFPKLYAALQNIGTLLLPCKNKSGHADFAPYREDAEVALDAPLTNRSAKDVFFPQVENLMTFKTSGKELALEQNIPPAGVTIVMGVRACDARSFKILDKVFLKAPVDTYYKTRREQCVLIGLGCSAPEETCFCHAFGIDASAPETDVQTWLAGEELCWQAVTAKGEELTAKLVDGGVLSEAEAAYAKAISEQKEQTQKILSVLPLHDFKVNDELTKDELKVFHSKIWEQMAAGCLSCCTCTYVCPTCHCYDIRDYQETEERTQRYRCWDSCMAKDFTLMAHGSPRKTKVERFRQRYMHKLVYFPENNDGEYACVGCGRCLQKCPVQLNIVKVAKALEKAEVKQDV</sequence>
<protein>
    <recommendedName>
        <fullName evidence="4">4Fe-4S ferredoxin-type domain-containing protein</fullName>
    </recommendedName>
</protein>
<dbReference type="GO" id="GO:0046872">
    <property type="term" value="F:metal ion binding"/>
    <property type="evidence" value="ECO:0007669"/>
    <property type="project" value="UniProtKB-KW"/>
</dbReference>
<dbReference type="Pfam" id="PF17179">
    <property type="entry name" value="Fer4_22"/>
    <property type="match status" value="1"/>
</dbReference>